<dbReference type="PANTHER" id="PTHR43229:SF2">
    <property type="entry name" value="NODULATION PROTEIN J"/>
    <property type="match status" value="1"/>
</dbReference>
<feature type="transmembrane region" description="Helical" evidence="1">
    <location>
        <begin position="51"/>
        <end position="71"/>
    </location>
</feature>
<evidence type="ECO:0008006" key="4">
    <source>
        <dbReference type="Google" id="ProtNLM"/>
    </source>
</evidence>
<feature type="transmembrane region" description="Helical" evidence="1">
    <location>
        <begin position="155"/>
        <end position="178"/>
    </location>
</feature>
<sequence>MATTASSSQARESRFPVGTFAPAPQRAETTKLIFSQARLETALFWRHGEQMLLTIIIPLAMLIGFTLIPILPDPNPLDRVFPMVLAISVMSAGFTGQAIAVGFDRRYGALKRIGASAVPPWGIIAGKVVAVCFTVTLQYLLFSAVGLALGAQLSFGGWVFAYFGMLLGTFVFTSLGLLMGGTLSAEMILGLANLVWFVFVGTATLAGVGPETGSLGGFFLSLLPSVALADVIASALSVTVAWSAVVVLLGWGIIAAFLATRWFQFDMKSD</sequence>
<dbReference type="OrthoDB" id="160207at2"/>
<accession>A0A0K2H033</accession>
<keyword evidence="1" id="KW-0472">Membrane</keyword>
<keyword evidence="1" id="KW-1133">Transmembrane helix</keyword>
<evidence type="ECO:0000313" key="3">
    <source>
        <dbReference type="Proteomes" id="UP000058446"/>
    </source>
</evidence>
<dbReference type="RefSeq" id="WP_053412147.1">
    <property type="nucleotide sequence ID" value="NZ_CP006841.1"/>
</dbReference>
<keyword evidence="1" id="KW-0812">Transmembrane</keyword>
<evidence type="ECO:0000313" key="2">
    <source>
        <dbReference type="EMBL" id="ALA67389.1"/>
    </source>
</evidence>
<feature type="transmembrane region" description="Helical" evidence="1">
    <location>
        <begin position="83"/>
        <end position="103"/>
    </location>
</feature>
<dbReference type="AlphaFoldDB" id="A0A0K2H033"/>
<gene>
    <name evidence="2" type="ORF">CLAC_06210</name>
</gene>
<proteinExistence type="predicted"/>
<dbReference type="PATRIC" id="fig|1408189.4.peg.1234"/>
<evidence type="ECO:0000256" key="1">
    <source>
        <dbReference type="SAM" id="Phobius"/>
    </source>
</evidence>
<reference evidence="2 3" key="1">
    <citation type="submission" date="2013-10" db="EMBL/GenBank/DDBJ databases">
        <title>Complete genome sequence of Corynebacterium lactis DSM 45799(T), isolated from raw cow milk.</title>
        <authorList>
            <person name="Ruckert C."/>
            <person name="Albersmeier A."/>
            <person name="Lipski A."/>
            <person name="Kalinowski J."/>
        </authorList>
    </citation>
    <scope>NUCLEOTIDE SEQUENCE [LARGE SCALE GENOMIC DNA]</scope>
    <source>
        <strain evidence="2 3">RW2-5</strain>
    </source>
</reference>
<dbReference type="Proteomes" id="UP000058446">
    <property type="component" value="Chromosome"/>
</dbReference>
<organism evidence="2 3">
    <name type="scientific">Corynebacterium lactis RW2-5</name>
    <dbReference type="NCBI Taxonomy" id="1408189"/>
    <lineage>
        <taxon>Bacteria</taxon>
        <taxon>Bacillati</taxon>
        <taxon>Actinomycetota</taxon>
        <taxon>Actinomycetes</taxon>
        <taxon>Mycobacteriales</taxon>
        <taxon>Corynebacteriaceae</taxon>
        <taxon>Corynebacterium</taxon>
    </lineage>
</organism>
<dbReference type="PANTHER" id="PTHR43229">
    <property type="entry name" value="NODULATION PROTEIN J"/>
    <property type="match status" value="1"/>
</dbReference>
<name>A0A0K2H033_9CORY</name>
<feature type="transmembrane region" description="Helical" evidence="1">
    <location>
        <begin position="124"/>
        <end position="149"/>
    </location>
</feature>
<dbReference type="EMBL" id="CP006841">
    <property type="protein sequence ID" value="ALA67389.1"/>
    <property type="molecule type" value="Genomic_DNA"/>
</dbReference>
<dbReference type="InterPro" id="IPR051784">
    <property type="entry name" value="Nod_factor_ABC_transporter"/>
</dbReference>
<keyword evidence="3" id="KW-1185">Reference proteome</keyword>
<feature type="transmembrane region" description="Helical" evidence="1">
    <location>
        <begin position="190"/>
        <end position="209"/>
    </location>
</feature>
<dbReference type="STRING" id="1408189.CLAC_06210"/>
<feature type="transmembrane region" description="Helical" evidence="1">
    <location>
        <begin position="240"/>
        <end position="263"/>
    </location>
</feature>
<dbReference type="KEGG" id="clw:CLAC_06210"/>
<protein>
    <recommendedName>
        <fullName evidence="4">Multidrug ABC transporter permease</fullName>
    </recommendedName>
</protein>